<protein>
    <submittedName>
        <fullName evidence="1">Uncharacterized protein</fullName>
    </submittedName>
</protein>
<dbReference type="EMBL" id="GGEC01047093">
    <property type="protein sequence ID" value="MBX27577.1"/>
    <property type="molecule type" value="Transcribed_RNA"/>
</dbReference>
<accession>A0A2P2MBH5</accession>
<evidence type="ECO:0000313" key="1">
    <source>
        <dbReference type="EMBL" id="MBX27577.1"/>
    </source>
</evidence>
<name>A0A2P2MBH5_RHIMU</name>
<proteinExistence type="predicted"/>
<reference evidence="1" key="1">
    <citation type="submission" date="2018-02" db="EMBL/GenBank/DDBJ databases">
        <title>Rhizophora mucronata_Transcriptome.</title>
        <authorList>
            <person name="Meera S.P."/>
            <person name="Sreeshan A."/>
            <person name="Augustine A."/>
        </authorList>
    </citation>
    <scope>NUCLEOTIDE SEQUENCE</scope>
    <source>
        <tissue evidence="1">Leaf</tissue>
    </source>
</reference>
<sequence length="40" mass="4577">MSTGRAFFRKAGKLRLCVQRRKCDETGGANIREMSSFRVL</sequence>
<dbReference type="AlphaFoldDB" id="A0A2P2MBH5"/>
<organism evidence="1">
    <name type="scientific">Rhizophora mucronata</name>
    <name type="common">Asiatic mangrove</name>
    <dbReference type="NCBI Taxonomy" id="61149"/>
    <lineage>
        <taxon>Eukaryota</taxon>
        <taxon>Viridiplantae</taxon>
        <taxon>Streptophyta</taxon>
        <taxon>Embryophyta</taxon>
        <taxon>Tracheophyta</taxon>
        <taxon>Spermatophyta</taxon>
        <taxon>Magnoliopsida</taxon>
        <taxon>eudicotyledons</taxon>
        <taxon>Gunneridae</taxon>
        <taxon>Pentapetalae</taxon>
        <taxon>rosids</taxon>
        <taxon>fabids</taxon>
        <taxon>Malpighiales</taxon>
        <taxon>Rhizophoraceae</taxon>
        <taxon>Rhizophora</taxon>
    </lineage>
</organism>